<accession>E4NAZ4</accession>
<dbReference type="HOGENOM" id="CLU_148720_0_0_11"/>
<dbReference type="eggNOG" id="ENOG502ZVZW">
    <property type="taxonomic scope" value="Bacteria"/>
</dbReference>
<dbReference type="STRING" id="452652.KSE_25620"/>
<name>E4NAZ4_KITSK</name>
<dbReference type="RefSeq" id="WP_014135689.1">
    <property type="nucleotide sequence ID" value="NC_016109.1"/>
</dbReference>
<dbReference type="EMBL" id="AP010968">
    <property type="protein sequence ID" value="BAJ28375.1"/>
    <property type="molecule type" value="Genomic_DNA"/>
</dbReference>
<sequence length="131" mass="13310">MTSPPPGRTDAELAALDVPALLRFGLPLDGPRRRALFADGAVAAALAAEECEVPPHAVAFLSEVVRAAGLRAAAGLPEPLVGPGAADLADDWLHAAGSVLDPDDVAAGELVADWLAAVAALLEARHVSRRA</sequence>
<protein>
    <submittedName>
        <fullName evidence="1">Uncharacterized protein</fullName>
    </submittedName>
</protein>
<gene>
    <name evidence="1" type="ordered locus">KSE_25620</name>
</gene>
<proteinExistence type="predicted"/>
<evidence type="ECO:0000313" key="1">
    <source>
        <dbReference type="EMBL" id="BAJ28375.1"/>
    </source>
</evidence>
<organism evidence="1 2">
    <name type="scientific">Kitasatospora setae (strain ATCC 33774 / DSM 43861 / JCM 3304 / KCC A-0304 / NBRC 14216 / KM-6054)</name>
    <name type="common">Streptomyces setae</name>
    <dbReference type="NCBI Taxonomy" id="452652"/>
    <lineage>
        <taxon>Bacteria</taxon>
        <taxon>Bacillati</taxon>
        <taxon>Actinomycetota</taxon>
        <taxon>Actinomycetes</taxon>
        <taxon>Kitasatosporales</taxon>
        <taxon>Streptomycetaceae</taxon>
        <taxon>Kitasatospora</taxon>
    </lineage>
</organism>
<keyword evidence="2" id="KW-1185">Reference proteome</keyword>
<evidence type="ECO:0000313" key="2">
    <source>
        <dbReference type="Proteomes" id="UP000007076"/>
    </source>
</evidence>
<reference evidence="1 2" key="1">
    <citation type="journal article" date="2010" name="DNA Res.">
        <title>Genome sequence of Kitasatospora setae NBRC 14216T: an evolutionary snapshot of the family Streptomycetaceae.</title>
        <authorList>
            <person name="Ichikawa N."/>
            <person name="Oguchi A."/>
            <person name="Ikeda H."/>
            <person name="Ishikawa J."/>
            <person name="Kitani S."/>
            <person name="Watanabe Y."/>
            <person name="Nakamura S."/>
            <person name="Katano Y."/>
            <person name="Kishi E."/>
            <person name="Sasagawa M."/>
            <person name="Ankai A."/>
            <person name="Fukui S."/>
            <person name="Hashimoto Y."/>
            <person name="Kamata S."/>
            <person name="Otoguro M."/>
            <person name="Tanikawa S."/>
            <person name="Nihira T."/>
            <person name="Horinouchi S."/>
            <person name="Ohnishi Y."/>
            <person name="Hayakawa M."/>
            <person name="Kuzuyama T."/>
            <person name="Arisawa A."/>
            <person name="Nomoto F."/>
            <person name="Miura H."/>
            <person name="Takahashi Y."/>
            <person name="Fujita N."/>
        </authorList>
    </citation>
    <scope>NUCLEOTIDE SEQUENCE [LARGE SCALE GENOMIC DNA]</scope>
    <source>
        <strain evidence="2">ATCC 33774 / DSM 43861 / JCM 3304 / KCC A-0304 / NBRC 14216 / KM-6054</strain>
    </source>
</reference>
<dbReference type="KEGG" id="ksk:KSE_25620"/>
<dbReference type="AlphaFoldDB" id="E4NAZ4"/>
<dbReference type="PATRIC" id="fig|452652.3.peg.2567"/>
<dbReference type="Proteomes" id="UP000007076">
    <property type="component" value="Chromosome"/>
</dbReference>